<dbReference type="Gramene" id="KZM97454">
    <property type="protein sequence ID" value="KZM97454"/>
    <property type="gene ID" value="DCAR_015184"/>
</dbReference>
<organism evidence="1">
    <name type="scientific">Daucus carota subsp. sativus</name>
    <name type="common">Carrot</name>
    <dbReference type="NCBI Taxonomy" id="79200"/>
    <lineage>
        <taxon>Eukaryota</taxon>
        <taxon>Viridiplantae</taxon>
        <taxon>Streptophyta</taxon>
        <taxon>Embryophyta</taxon>
        <taxon>Tracheophyta</taxon>
        <taxon>Spermatophyta</taxon>
        <taxon>Magnoliopsida</taxon>
        <taxon>eudicotyledons</taxon>
        <taxon>Gunneridae</taxon>
        <taxon>Pentapetalae</taxon>
        <taxon>asterids</taxon>
        <taxon>campanulids</taxon>
        <taxon>Apiales</taxon>
        <taxon>Apiaceae</taxon>
        <taxon>Apioideae</taxon>
        <taxon>Scandiceae</taxon>
        <taxon>Daucinae</taxon>
        <taxon>Daucus</taxon>
        <taxon>Daucus sect. Daucus</taxon>
    </lineage>
</organism>
<sequence>MIEQAVKNGDATKGNAQAVAFTAMKPMLFVEPPKANDAVLFYKSEMCGFSFGAKRRLIEPNDVVCLGRLDEQHRLHRRECHRLSVPFGSVSVLHSMFSHLSDCGERN</sequence>
<protein>
    <submittedName>
        <fullName evidence="1">Uncharacterized protein</fullName>
    </submittedName>
</protein>
<accession>A0A165WJZ9</accession>
<dbReference type="EMBL" id="LNRQ01000004">
    <property type="protein sequence ID" value="KZM97454.1"/>
    <property type="molecule type" value="Genomic_DNA"/>
</dbReference>
<evidence type="ECO:0000313" key="1">
    <source>
        <dbReference type="EMBL" id="KZM97454.1"/>
    </source>
</evidence>
<dbReference type="AlphaFoldDB" id="A0A165WJZ9"/>
<comment type="caution">
    <text evidence="1">The sequence shown here is derived from an EMBL/GenBank/DDBJ whole genome shotgun (WGS) entry which is preliminary data.</text>
</comment>
<gene>
    <name evidence="1" type="ORF">DCAR_015184</name>
</gene>
<reference evidence="1" key="1">
    <citation type="journal article" date="2016" name="Nat. Genet.">
        <title>A high-quality carrot genome assembly provides new insights into carotenoid accumulation and asterid genome evolution.</title>
        <authorList>
            <person name="Iorizzo M."/>
            <person name="Ellison S."/>
            <person name="Senalik D."/>
            <person name="Zeng P."/>
            <person name="Satapoomin P."/>
            <person name="Huang J."/>
            <person name="Bowman M."/>
            <person name="Iovene M."/>
            <person name="Sanseverino W."/>
            <person name="Cavagnaro P."/>
            <person name="Yildiz M."/>
            <person name="Macko-Podgorni A."/>
            <person name="Moranska E."/>
            <person name="Grzebelus E."/>
            <person name="Grzebelus D."/>
            <person name="Ashrafi H."/>
            <person name="Zheng Z."/>
            <person name="Cheng S."/>
            <person name="Spooner D."/>
            <person name="Van Deynze A."/>
            <person name="Simon P."/>
        </authorList>
    </citation>
    <scope>NUCLEOTIDE SEQUENCE [LARGE SCALE GENOMIC DNA]</scope>
    <source>
        <tissue evidence="1">Leaf</tissue>
    </source>
</reference>
<name>A0A165WJZ9_DAUCS</name>
<proteinExistence type="predicted"/>